<gene>
    <name evidence="1" type="ORF">OIU77_009578</name>
</gene>
<evidence type="ECO:0000313" key="2">
    <source>
        <dbReference type="Proteomes" id="UP001141253"/>
    </source>
</evidence>
<feature type="non-terminal residue" evidence="1">
    <location>
        <position position="65"/>
    </location>
</feature>
<organism evidence="1 2">
    <name type="scientific">Salix suchowensis</name>
    <dbReference type="NCBI Taxonomy" id="1278906"/>
    <lineage>
        <taxon>Eukaryota</taxon>
        <taxon>Viridiplantae</taxon>
        <taxon>Streptophyta</taxon>
        <taxon>Embryophyta</taxon>
        <taxon>Tracheophyta</taxon>
        <taxon>Spermatophyta</taxon>
        <taxon>Magnoliopsida</taxon>
        <taxon>eudicotyledons</taxon>
        <taxon>Gunneridae</taxon>
        <taxon>Pentapetalae</taxon>
        <taxon>rosids</taxon>
        <taxon>fabids</taxon>
        <taxon>Malpighiales</taxon>
        <taxon>Salicaceae</taxon>
        <taxon>Saliceae</taxon>
        <taxon>Salix</taxon>
    </lineage>
</organism>
<reference evidence="1" key="2">
    <citation type="journal article" date="2023" name="Int. J. Mol. Sci.">
        <title>De Novo Assembly and Annotation of 11 Diverse Shrub Willow (Salix) Genomes Reveals Novel Gene Organization in Sex-Linked Regions.</title>
        <authorList>
            <person name="Hyden B."/>
            <person name="Feng K."/>
            <person name="Yates T.B."/>
            <person name="Jawdy S."/>
            <person name="Cereghino C."/>
            <person name="Smart L.B."/>
            <person name="Muchero W."/>
        </authorList>
    </citation>
    <scope>NUCLEOTIDE SEQUENCE</scope>
    <source>
        <tissue evidence="1">Shoot tip</tissue>
    </source>
</reference>
<accession>A0ABQ9AFX5</accession>
<keyword evidence="2" id="KW-1185">Reference proteome</keyword>
<dbReference type="EMBL" id="JAPFFI010000021">
    <property type="protein sequence ID" value="KAJ6333726.1"/>
    <property type="molecule type" value="Genomic_DNA"/>
</dbReference>
<reference evidence="1" key="1">
    <citation type="submission" date="2022-10" db="EMBL/GenBank/DDBJ databases">
        <authorList>
            <person name="Hyden B.L."/>
            <person name="Feng K."/>
            <person name="Yates T."/>
            <person name="Jawdy S."/>
            <person name="Smart L.B."/>
            <person name="Muchero W."/>
        </authorList>
    </citation>
    <scope>NUCLEOTIDE SEQUENCE</scope>
    <source>
        <tissue evidence="1">Shoot tip</tissue>
    </source>
</reference>
<proteinExistence type="predicted"/>
<comment type="caution">
    <text evidence="1">The sequence shown here is derived from an EMBL/GenBank/DDBJ whole genome shotgun (WGS) entry which is preliminary data.</text>
</comment>
<sequence>MDSSSEAGGGGGLALEENMEGKKISVFDHINGFQCTKEKSDSFVIDMERFSHGINKDINTNSRIT</sequence>
<evidence type="ECO:0000313" key="1">
    <source>
        <dbReference type="EMBL" id="KAJ6333726.1"/>
    </source>
</evidence>
<protein>
    <submittedName>
        <fullName evidence="1">Uncharacterized protein</fullName>
    </submittedName>
</protein>
<name>A0ABQ9AFX5_9ROSI</name>
<dbReference type="Proteomes" id="UP001141253">
    <property type="component" value="Chromosome 11"/>
</dbReference>